<gene>
    <name evidence="2" type="ORF">C2G38_634287</name>
</gene>
<name>A0A397U436_9GLOM</name>
<sequence length="173" mass="20176">METATHIQWVEEVHERERIVKIVTDVLLQKIRFNTLCKISRGSENSFIEIISHLIDATMYHLPVECEIDVTRAEQQSITSQNRKAQNNEGSRGDKPDLMIQSYHRQRWEELVYFESGKWNASDKKIHDDHNKLVQLCLDGYEEISKKCKKDILYENYMGLGVNIAGKCLVIHS</sequence>
<keyword evidence="3" id="KW-1185">Reference proteome</keyword>
<feature type="compositionally biased region" description="Polar residues" evidence="1">
    <location>
        <begin position="77"/>
        <end position="90"/>
    </location>
</feature>
<proteinExistence type="predicted"/>
<dbReference type="AlphaFoldDB" id="A0A397U436"/>
<dbReference type="Proteomes" id="UP000266673">
    <property type="component" value="Unassembled WGS sequence"/>
</dbReference>
<organism evidence="2 3">
    <name type="scientific">Gigaspora rosea</name>
    <dbReference type="NCBI Taxonomy" id="44941"/>
    <lineage>
        <taxon>Eukaryota</taxon>
        <taxon>Fungi</taxon>
        <taxon>Fungi incertae sedis</taxon>
        <taxon>Mucoromycota</taxon>
        <taxon>Glomeromycotina</taxon>
        <taxon>Glomeromycetes</taxon>
        <taxon>Diversisporales</taxon>
        <taxon>Gigasporaceae</taxon>
        <taxon>Gigaspora</taxon>
    </lineage>
</organism>
<evidence type="ECO:0000313" key="2">
    <source>
        <dbReference type="EMBL" id="RIB05002.1"/>
    </source>
</evidence>
<protein>
    <submittedName>
        <fullName evidence="2">Uncharacterized protein</fullName>
    </submittedName>
</protein>
<dbReference type="EMBL" id="QKWP01002068">
    <property type="protein sequence ID" value="RIB05002.1"/>
    <property type="molecule type" value="Genomic_DNA"/>
</dbReference>
<evidence type="ECO:0000313" key="3">
    <source>
        <dbReference type="Proteomes" id="UP000266673"/>
    </source>
</evidence>
<dbReference type="OrthoDB" id="2416492at2759"/>
<evidence type="ECO:0000256" key="1">
    <source>
        <dbReference type="SAM" id="MobiDB-lite"/>
    </source>
</evidence>
<accession>A0A397U436</accession>
<feature type="region of interest" description="Disordered" evidence="1">
    <location>
        <begin position="77"/>
        <end position="97"/>
    </location>
</feature>
<comment type="caution">
    <text evidence="2">The sequence shown here is derived from an EMBL/GenBank/DDBJ whole genome shotgun (WGS) entry which is preliminary data.</text>
</comment>
<reference evidence="2 3" key="1">
    <citation type="submission" date="2018-06" db="EMBL/GenBank/DDBJ databases">
        <title>Comparative genomics reveals the genomic features of Rhizophagus irregularis, R. cerebriforme, R. diaphanum and Gigaspora rosea, and their symbiotic lifestyle signature.</title>
        <authorList>
            <person name="Morin E."/>
            <person name="San Clemente H."/>
            <person name="Chen E.C.H."/>
            <person name="De La Providencia I."/>
            <person name="Hainaut M."/>
            <person name="Kuo A."/>
            <person name="Kohler A."/>
            <person name="Murat C."/>
            <person name="Tang N."/>
            <person name="Roy S."/>
            <person name="Loubradou J."/>
            <person name="Henrissat B."/>
            <person name="Grigoriev I.V."/>
            <person name="Corradi N."/>
            <person name="Roux C."/>
            <person name="Martin F.M."/>
        </authorList>
    </citation>
    <scope>NUCLEOTIDE SEQUENCE [LARGE SCALE GENOMIC DNA]</scope>
    <source>
        <strain evidence="2 3">DAOM 194757</strain>
    </source>
</reference>